<dbReference type="PRINTS" id="PR00131">
    <property type="entry name" value="GLHYDRLASE1"/>
</dbReference>
<organism evidence="5 6">
    <name type="scientific">Ziziphus jujuba</name>
    <name type="common">Chinese jujube</name>
    <name type="synonym">Ziziphus sativa</name>
    <dbReference type="NCBI Taxonomy" id="326968"/>
    <lineage>
        <taxon>Eukaryota</taxon>
        <taxon>Viridiplantae</taxon>
        <taxon>Streptophyta</taxon>
        <taxon>Embryophyta</taxon>
        <taxon>Tracheophyta</taxon>
        <taxon>Spermatophyta</taxon>
        <taxon>Magnoliopsida</taxon>
        <taxon>eudicotyledons</taxon>
        <taxon>Gunneridae</taxon>
        <taxon>Pentapetalae</taxon>
        <taxon>rosids</taxon>
        <taxon>fabids</taxon>
        <taxon>Rosales</taxon>
        <taxon>Rhamnaceae</taxon>
        <taxon>Paliureae</taxon>
        <taxon>Ziziphus</taxon>
    </lineage>
</organism>
<dbReference type="Pfam" id="PF00232">
    <property type="entry name" value="Glyco_hydro_1"/>
    <property type="match status" value="1"/>
</dbReference>
<evidence type="ECO:0000256" key="2">
    <source>
        <dbReference type="ARBA" id="ARBA00022801"/>
    </source>
</evidence>
<keyword evidence="2" id="KW-0378">Hydrolase</keyword>
<accession>A0ABM3I8U4</accession>
<dbReference type="PROSITE" id="PS00653">
    <property type="entry name" value="GLYCOSYL_HYDROL_F1_2"/>
    <property type="match status" value="1"/>
</dbReference>
<dbReference type="Proteomes" id="UP001652623">
    <property type="component" value="Chromosome 1"/>
</dbReference>
<dbReference type="InterPro" id="IPR033132">
    <property type="entry name" value="GH_1_N_CS"/>
</dbReference>
<evidence type="ECO:0000256" key="1">
    <source>
        <dbReference type="ARBA" id="ARBA00010838"/>
    </source>
</evidence>
<name>A0ABM3I8U4_ZIZJJ</name>
<keyword evidence="5" id="KW-1185">Reference proteome</keyword>
<keyword evidence="4" id="KW-0732">Signal</keyword>
<evidence type="ECO:0000256" key="4">
    <source>
        <dbReference type="SAM" id="SignalP"/>
    </source>
</evidence>
<comment type="similarity">
    <text evidence="1 3">Belongs to the glycosyl hydrolase 1 family.</text>
</comment>
<evidence type="ECO:0000313" key="6">
    <source>
        <dbReference type="RefSeq" id="XP_048323427.2"/>
    </source>
</evidence>
<dbReference type="SUPFAM" id="SSF51445">
    <property type="entry name" value="(Trans)glycosidases"/>
    <property type="match status" value="1"/>
</dbReference>
<feature type="chain" id="PRO_5046726888" evidence="4">
    <location>
        <begin position="31"/>
        <end position="520"/>
    </location>
</feature>
<dbReference type="InterPro" id="IPR001360">
    <property type="entry name" value="Glyco_hydro_1"/>
</dbReference>
<dbReference type="PANTHER" id="PTHR10353">
    <property type="entry name" value="GLYCOSYL HYDROLASE"/>
    <property type="match status" value="1"/>
</dbReference>
<dbReference type="Gene3D" id="3.20.20.80">
    <property type="entry name" value="Glycosidases"/>
    <property type="match status" value="1"/>
</dbReference>
<dbReference type="InterPro" id="IPR017853">
    <property type="entry name" value="GH"/>
</dbReference>
<dbReference type="PANTHER" id="PTHR10353:SF44">
    <property type="entry name" value="BETA-GLUCOSIDASE 17"/>
    <property type="match status" value="1"/>
</dbReference>
<dbReference type="RefSeq" id="XP_048323427.2">
    <property type="nucleotide sequence ID" value="XM_048467470.2"/>
</dbReference>
<proteinExistence type="inferred from homology"/>
<sequence>MGSRTHLQGKSCVFNLLVPALAFLFTSAQALTLSRTSFPNSFIFGAASSAYQYEGAAHAYGKGSSIWDTFTSTHPEKILDHSSGIIADEFYYQYKEDIALLKDIGFDSFRFSISWSRVLPRGRITGGVNQEGVKFYNNLIDQLLSNGIKPLVTLFHWDLPQALDDEYGGFLSPNIVNDYRDYAEFCFREFGDRVKTWITLNEPNYFSSDGYASGFRAPGRCSKYIGNCTAGNSATEPYLVAHHLILAHATAVQLYRHKYQAFQKGSIGITIGSEWMVPKFQTVECIKAASRAMDFIFGWIVHPVTYGEYPKTMRSLVGNRLPKFTEAESKMIKGSFDFIGANYYTASYAEADSSFSTITNPSYTTDMNVTLTKEKDGIPIGQPTASWLYIYPKGIEEFMLYIKRNYNNPAIYITENGVIDDTNVALKDKLNDSTRISYHHQHLSHVLKAIKGGADVRGYYVWSFLDNFEWELGYTVRFGLVYIDYKNKLQRYMKNSARWFKNFLQKDIDVKIHPSLLYSE</sequence>
<dbReference type="GeneID" id="107409957"/>
<evidence type="ECO:0000256" key="3">
    <source>
        <dbReference type="RuleBase" id="RU003690"/>
    </source>
</evidence>
<feature type="signal peptide" evidence="4">
    <location>
        <begin position="1"/>
        <end position="30"/>
    </location>
</feature>
<reference evidence="6" key="1">
    <citation type="submission" date="2025-08" db="UniProtKB">
        <authorList>
            <consortium name="RefSeq"/>
        </authorList>
    </citation>
    <scope>IDENTIFICATION</scope>
    <source>
        <tissue evidence="6">Seedling</tissue>
    </source>
</reference>
<evidence type="ECO:0000313" key="5">
    <source>
        <dbReference type="Proteomes" id="UP001652623"/>
    </source>
</evidence>
<gene>
    <name evidence="6" type="primary">LOC107409957</name>
</gene>
<protein>
    <submittedName>
        <fullName evidence="6">Beta-glucosidase 17-like</fullName>
    </submittedName>
</protein>